<dbReference type="PANTHER" id="PTHR31225:SF9">
    <property type="entry name" value="TERPENE SYNTHASE 10"/>
    <property type="match status" value="1"/>
</dbReference>
<dbReference type="PANTHER" id="PTHR31225">
    <property type="entry name" value="OS04G0344100 PROTEIN-RELATED"/>
    <property type="match status" value="1"/>
</dbReference>
<name>A0A0D2UZ15_GOSRA</name>
<reference evidence="4 5" key="1">
    <citation type="journal article" date="2012" name="Nature">
        <title>Repeated polyploidization of Gossypium genomes and the evolution of spinnable cotton fibres.</title>
        <authorList>
            <person name="Paterson A.H."/>
            <person name="Wendel J.F."/>
            <person name="Gundlach H."/>
            <person name="Guo H."/>
            <person name="Jenkins J."/>
            <person name="Jin D."/>
            <person name="Llewellyn D."/>
            <person name="Showmaker K.C."/>
            <person name="Shu S."/>
            <person name="Udall J."/>
            <person name="Yoo M.J."/>
            <person name="Byers R."/>
            <person name="Chen W."/>
            <person name="Doron-Faigenboim A."/>
            <person name="Duke M.V."/>
            <person name="Gong L."/>
            <person name="Grimwood J."/>
            <person name="Grover C."/>
            <person name="Grupp K."/>
            <person name="Hu G."/>
            <person name="Lee T.H."/>
            <person name="Li J."/>
            <person name="Lin L."/>
            <person name="Liu T."/>
            <person name="Marler B.S."/>
            <person name="Page J.T."/>
            <person name="Roberts A.W."/>
            <person name="Romanel E."/>
            <person name="Sanders W.S."/>
            <person name="Szadkowski E."/>
            <person name="Tan X."/>
            <person name="Tang H."/>
            <person name="Xu C."/>
            <person name="Wang J."/>
            <person name="Wang Z."/>
            <person name="Zhang D."/>
            <person name="Zhang L."/>
            <person name="Ashrafi H."/>
            <person name="Bedon F."/>
            <person name="Bowers J.E."/>
            <person name="Brubaker C.L."/>
            <person name="Chee P.W."/>
            <person name="Das S."/>
            <person name="Gingle A.R."/>
            <person name="Haigler C.H."/>
            <person name="Harker D."/>
            <person name="Hoffmann L.V."/>
            <person name="Hovav R."/>
            <person name="Jones D.C."/>
            <person name="Lemke C."/>
            <person name="Mansoor S."/>
            <person name="ur Rahman M."/>
            <person name="Rainville L.N."/>
            <person name="Rambani A."/>
            <person name="Reddy U.K."/>
            <person name="Rong J.K."/>
            <person name="Saranga Y."/>
            <person name="Scheffler B.E."/>
            <person name="Scheffler J.A."/>
            <person name="Stelly D.M."/>
            <person name="Triplett B.A."/>
            <person name="Van Deynze A."/>
            <person name="Vaslin M.F."/>
            <person name="Waghmare V.N."/>
            <person name="Walford S.A."/>
            <person name="Wright R.J."/>
            <person name="Zaki E.A."/>
            <person name="Zhang T."/>
            <person name="Dennis E.S."/>
            <person name="Mayer K.F."/>
            <person name="Peterson D.G."/>
            <person name="Rokhsar D.S."/>
            <person name="Wang X."/>
            <person name="Schmutz J."/>
        </authorList>
    </citation>
    <scope>NUCLEOTIDE SEQUENCE [LARGE SCALE GENOMIC DNA]</scope>
</reference>
<dbReference type="eggNOG" id="ENOG502QUH3">
    <property type="taxonomic scope" value="Eukaryota"/>
</dbReference>
<organism evidence="4 5">
    <name type="scientific">Gossypium raimondii</name>
    <name type="common">Peruvian cotton</name>
    <name type="synonym">Gossypium klotzschianum subsp. raimondii</name>
    <dbReference type="NCBI Taxonomy" id="29730"/>
    <lineage>
        <taxon>Eukaryota</taxon>
        <taxon>Viridiplantae</taxon>
        <taxon>Streptophyta</taxon>
        <taxon>Embryophyta</taxon>
        <taxon>Tracheophyta</taxon>
        <taxon>Spermatophyta</taxon>
        <taxon>Magnoliopsida</taxon>
        <taxon>eudicotyledons</taxon>
        <taxon>Gunneridae</taxon>
        <taxon>Pentapetalae</taxon>
        <taxon>rosids</taxon>
        <taxon>malvids</taxon>
        <taxon>Malvales</taxon>
        <taxon>Malvaceae</taxon>
        <taxon>Malvoideae</taxon>
        <taxon>Gossypium</taxon>
    </lineage>
</organism>
<evidence type="ECO:0000256" key="2">
    <source>
        <dbReference type="ARBA" id="ARBA00022842"/>
    </source>
</evidence>
<dbReference type="InterPro" id="IPR005630">
    <property type="entry name" value="Terpene_synthase_metal-bd"/>
</dbReference>
<dbReference type="InterPro" id="IPR050148">
    <property type="entry name" value="Terpene_synthase-like"/>
</dbReference>
<dbReference type="GO" id="GO:0010333">
    <property type="term" value="F:terpene synthase activity"/>
    <property type="evidence" value="ECO:0007669"/>
    <property type="project" value="InterPro"/>
</dbReference>
<dbReference type="AlphaFoldDB" id="A0A0D2UZ15"/>
<dbReference type="Gene3D" id="1.10.600.10">
    <property type="entry name" value="Farnesyl Diphosphate Synthase"/>
    <property type="match status" value="2"/>
</dbReference>
<accession>A0A0D2UZ15</accession>
<feature type="domain" description="Terpene synthase metal-binding" evidence="3">
    <location>
        <begin position="1"/>
        <end position="127"/>
    </location>
</feature>
<evidence type="ECO:0000256" key="1">
    <source>
        <dbReference type="ARBA" id="ARBA00022723"/>
    </source>
</evidence>
<evidence type="ECO:0000259" key="3">
    <source>
        <dbReference type="Pfam" id="PF03936"/>
    </source>
</evidence>
<dbReference type="Pfam" id="PF03936">
    <property type="entry name" value="Terpene_synth_C"/>
    <property type="match status" value="1"/>
</dbReference>
<keyword evidence="2" id="KW-0460">Magnesium</keyword>
<dbReference type="SUPFAM" id="SSF48576">
    <property type="entry name" value="Terpenoid synthases"/>
    <property type="match status" value="1"/>
</dbReference>
<dbReference type="EMBL" id="CM001748">
    <property type="protein sequence ID" value="KJB61515.1"/>
    <property type="molecule type" value="Genomic_DNA"/>
</dbReference>
<evidence type="ECO:0000313" key="4">
    <source>
        <dbReference type="EMBL" id="KJB61515.1"/>
    </source>
</evidence>
<sequence>MKIYYHALYNSINEMAFDSLKEQGIDVIPFLKKLWTNLCKSYLLEAIWRYVGYTPTLQEYIDNAWISIVGSVMLAHSYLITDHIREKGLHNIQERYSDIIYRSSIIVRLANDLVTSLKKINENKMAKSPFSPMFIEIVINLARLSLLIYQNGDGLGIEGNKTKDIVLSLFVHPIFVPK</sequence>
<dbReference type="Proteomes" id="UP000032304">
    <property type="component" value="Chromosome 9"/>
</dbReference>
<dbReference type="GO" id="GO:0000287">
    <property type="term" value="F:magnesium ion binding"/>
    <property type="evidence" value="ECO:0007669"/>
    <property type="project" value="InterPro"/>
</dbReference>
<dbReference type="OMA" id="PMFIEIV"/>
<keyword evidence="1" id="KW-0479">Metal-binding</keyword>
<protein>
    <recommendedName>
        <fullName evidence="3">Terpene synthase metal-binding domain-containing protein</fullName>
    </recommendedName>
</protein>
<evidence type="ECO:0000313" key="5">
    <source>
        <dbReference type="Proteomes" id="UP000032304"/>
    </source>
</evidence>
<gene>
    <name evidence="4" type="ORF">B456_009G363200</name>
</gene>
<dbReference type="InterPro" id="IPR008949">
    <property type="entry name" value="Isoprenoid_synthase_dom_sf"/>
</dbReference>
<dbReference type="GO" id="GO:0016114">
    <property type="term" value="P:terpenoid biosynthetic process"/>
    <property type="evidence" value="ECO:0007669"/>
    <property type="project" value="InterPro"/>
</dbReference>
<keyword evidence="5" id="KW-1185">Reference proteome</keyword>
<dbReference type="STRING" id="29730.A0A0D2UZ15"/>
<dbReference type="Gramene" id="KJB61515">
    <property type="protein sequence ID" value="KJB61515"/>
    <property type="gene ID" value="B456_009G363200"/>
</dbReference>
<proteinExistence type="predicted"/>